<keyword evidence="3" id="KW-1185">Reference proteome</keyword>
<organism evidence="2 3">
    <name type="scientific">Buddleja alternifolia</name>
    <dbReference type="NCBI Taxonomy" id="168488"/>
    <lineage>
        <taxon>Eukaryota</taxon>
        <taxon>Viridiplantae</taxon>
        <taxon>Streptophyta</taxon>
        <taxon>Embryophyta</taxon>
        <taxon>Tracheophyta</taxon>
        <taxon>Spermatophyta</taxon>
        <taxon>Magnoliopsida</taxon>
        <taxon>eudicotyledons</taxon>
        <taxon>Gunneridae</taxon>
        <taxon>Pentapetalae</taxon>
        <taxon>asterids</taxon>
        <taxon>lamiids</taxon>
        <taxon>Lamiales</taxon>
        <taxon>Scrophulariaceae</taxon>
        <taxon>Buddlejeae</taxon>
        <taxon>Buddleja</taxon>
    </lineage>
</organism>
<comment type="caution">
    <text evidence="2">The sequence shown here is derived from an EMBL/GenBank/DDBJ whole genome shotgun (WGS) entry which is preliminary data.</text>
</comment>
<evidence type="ECO:0000313" key="2">
    <source>
        <dbReference type="EMBL" id="KAG8386342.1"/>
    </source>
</evidence>
<evidence type="ECO:0000313" key="3">
    <source>
        <dbReference type="Proteomes" id="UP000826271"/>
    </source>
</evidence>
<dbReference type="PANTHER" id="PTHR33312">
    <property type="entry name" value="MEMBRANE-ASSOCIATED KINASE REGULATOR 4-RELATED"/>
    <property type="match status" value="1"/>
</dbReference>
<feature type="compositionally biased region" description="Low complexity" evidence="1">
    <location>
        <begin position="66"/>
        <end position="107"/>
    </location>
</feature>
<dbReference type="PANTHER" id="PTHR33312:SF35">
    <property type="entry name" value="TPRXL"/>
    <property type="match status" value="1"/>
</dbReference>
<sequence>MENPRRKHSSSGDKFSFPITIKHSDQFEFGCVTTPGSPNSPADHLFFNGKLLPHVFPTQTTSHNFSCSRSTSRTSSISSSKDSLMSSRSNSTNSRSSNCSSARTSTSDQASERKTASFDGNIPARTSVRKERNRPGLGSQYQYGSSQRWQLMAAAPVLKHQGSRSRKIDHVLDRKGSKKSSGVDIDENCNDGKLWFGKRILKSFVSACKECHAIETSNVDTVSPRSLEM</sequence>
<protein>
    <submittedName>
        <fullName evidence="2">Uncharacterized protein</fullName>
    </submittedName>
</protein>
<dbReference type="GO" id="GO:0005886">
    <property type="term" value="C:plasma membrane"/>
    <property type="evidence" value="ECO:0007669"/>
    <property type="project" value="InterPro"/>
</dbReference>
<dbReference type="AlphaFoldDB" id="A0AAV6Y1Z1"/>
<dbReference type="EMBL" id="WHWC01000003">
    <property type="protein sequence ID" value="KAG8386342.1"/>
    <property type="molecule type" value="Genomic_DNA"/>
</dbReference>
<name>A0AAV6Y1Z1_9LAMI</name>
<gene>
    <name evidence="2" type="ORF">BUALT_Bualt03G0138900</name>
</gene>
<proteinExistence type="predicted"/>
<feature type="region of interest" description="Disordered" evidence="1">
    <location>
        <begin position="61"/>
        <end position="142"/>
    </location>
</feature>
<dbReference type="GO" id="GO:0019210">
    <property type="term" value="F:kinase inhibitor activity"/>
    <property type="evidence" value="ECO:0007669"/>
    <property type="project" value="InterPro"/>
</dbReference>
<reference evidence="2" key="1">
    <citation type="submission" date="2019-10" db="EMBL/GenBank/DDBJ databases">
        <authorList>
            <person name="Zhang R."/>
            <person name="Pan Y."/>
            <person name="Wang J."/>
            <person name="Ma R."/>
            <person name="Yu S."/>
        </authorList>
    </citation>
    <scope>NUCLEOTIDE SEQUENCE</scope>
    <source>
        <strain evidence="2">LA-IB0</strain>
        <tissue evidence="2">Leaf</tissue>
    </source>
</reference>
<dbReference type="InterPro" id="IPR039620">
    <property type="entry name" value="BKI1/MAKR1/3/4"/>
</dbReference>
<dbReference type="Proteomes" id="UP000826271">
    <property type="component" value="Unassembled WGS sequence"/>
</dbReference>
<accession>A0AAV6Y1Z1</accession>
<evidence type="ECO:0000256" key="1">
    <source>
        <dbReference type="SAM" id="MobiDB-lite"/>
    </source>
</evidence>